<accession>A0A0H5QHF4</accession>
<sequence length="130" mass="14092">MARTKETPRKNKTSINGSLPSNSLTHPSPAATIKRKPRSSQDHSKHRSSSPAQKLSPSNSVRGRPHHHRASPLLKHPDLSPNHRPASPSHHRSASPSQKRSSDQKHVANDHATLFGAALAHCAEKASELA</sequence>
<dbReference type="AlphaFoldDB" id="A0A0H5QHF4"/>
<reference evidence="2" key="1">
    <citation type="submission" date="2015-04" db="EMBL/GenBank/DDBJ databases">
        <title>The genome sequence of the plant pathogenic Rhizarian Plasmodiophora brassicae reveals insights in its biotrophic life cycle and the origin of chitin synthesis.</title>
        <authorList>
            <person name="Schwelm A."/>
            <person name="Fogelqvist J."/>
            <person name="Knaust A."/>
            <person name="Julke S."/>
            <person name="Lilja T."/>
            <person name="Dhandapani V."/>
            <person name="Bonilla-Rosso G."/>
            <person name="Karlsson M."/>
            <person name="Shevchenko A."/>
            <person name="Choi S.R."/>
            <person name="Kim H.G."/>
            <person name="Park J.Y."/>
            <person name="Lim Y.P."/>
            <person name="Ludwig-Muller J."/>
            <person name="Dixelius C."/>
        </authorList>
    </citation>
    <scope>NUCLEOTIDE SEQUENCE</scope>
    <source>
        <tissue evidence="2">Potato root galls</tissue>
    </source>
</reference>
<feature type="compositionally biased region" description="Polar residues" evidence="1">
    <location>
        <begin position="51"/>
        <end position="61"/>
    </location>
</feature>
<feature type="region of interest" description="Disordered" evidence="1">
    <location>
        <begin position="1"/>
        <end position="110"/>
    </location>
</feature>
<dbReference type="EMBL" id="HACM01001003">
    <property type="protein sequence ID" value="CRZ01445.1"/>
    <property type="molecule type" value="Transcribed_RNA"/>
</dbReference>
<protein>
    <submittedName>
        <fullName evidence="2">Uncharacterized protein</fullName>
    </submittedName>
</protein>
<proteinExistence type="predicted"/>
<feature type="compositionally biased region" description="Polar residues" evidence="1">
    <location>
        <begin position="13"/>
        <end position="26"/>
    </location>
</feature>
<evidence type="ECO:0000256" key="1">
    <source>
        <dbReference type="SAM" id="MobiDB-lite"/>
    </source>
</evidence>
<dbReference type="EMBL" id="HACM01001004">
    <property type="protein sequence ID" value="CRZ01446.1"/>
    <property type="molecule type" value="Transcribed_RNA"/>
</dbReference>
<feature type="compositionally biased region" description="Basic residues" evidence="1">
    <location>
        <begin position="33"/>
        <end position="48"/>
    </location>
</feature>
<name>A0A0H5QHF4_9EUKA</name>
<feature type="compositionally biased region" description="Basic and acidic residues" evidence="1">
    <location>
        <begin position="100"/>
        <end position="109"/>
    </location>
</feature>
<organism evidence="2">
    <name type="scientific">Spongospora subterranea</name>
    <dbReference type="NCBI Taxonomy" id="70186"/>
    <lineage>
        <taxon>Eukaryota</taxon>
        <taxon>Sar</taxon>
        <taxon>Rhizaria</taxon>
        <taxon>Endomyxa</taxon>
        <taxon>Phytomyxea</taxon>
        <taxon>Plasmodiophorida</taxon>
        <taxon>Plasmodiophoridae</taxon>
        <taxon>Spongospora</taxon>
    </lineage>
</organism>
<evidence type="ECO:0000313" key="2">
    <source>
        <dbReference type="EMBL" id="CRZ01445.1"/>
    </source>
</evidence>